<comment type="caution">
    <text evidence="5">The sequence shown here is derived from an EMBL/GenBank/DDBJ whole genome shotgun (WGS) entry which is preliminary data.</text>
</comment>
<dbReference type="Pfam" id="PF14771">
    <property type="entry name" value="DUF4476"/>
    <property type="match status" value="1"/>
</dbReference>
<evidence type="ECO:0000313" key="5">
    <source>
        <dbReference type="EMBL" id="TQF12807.1"/>
    </source>
</evidence>
<feature type="coiled-coil region" evidence="1">
    <location>
        <begin position="95"/>
        <end position="137"/>
    </location>
</feature>
<feature type="region of interest" description="Disordered" evidence="2">
    <location>
        <begin position="32"/>
        <end position="88"/>
    </location>
</feature>
<dbReference type="AlphaFoldDB" id="A0A540WV41"/>
<reference evidence="5 6" key="1">
    <citation type="submission" date="2019-06" db="EMBL/GenBank/DDBJ databases">
        <authorList>
            <person name="Livingstone P."/>
            <person name="Whitworth D."/>
        </authorList>
    </citation>
    <scope>NUCLEOTIDE SEQUENCE [LARGE SCALE GENOMIC DNA]</scope>
    <source>
        <strain evidence="5 6">AM401</strain>
    </source>
</reference>
<dbReference type="InterPro" id="IPR028011">
    <property type="entry name" value="DUF4476"/>
</dbReference>
<accession>A0A540WV41</accession>
<proteinExistence type="predicted"/>
<keyword evidence="1" id="KW-0175">Coiled coil</keyword>
<name>A0A540WV41_9BACT</name>
<keyword evidence="3" id="KW-0732">Signal</keyword>
<feature type="domain" description="DUF4476" evidence="4">
    <location>
        <begin position="163"/>
        <end position="252"/>
    </location>
</feature>
<evidence type="ECO:0000256" key="1">
    <source>
        <dbReference type="SAM" id="Coils"/>
    </source>
</evidence>
<keyword evidence="6" id="KW-1185">Reference proteome</keyword>
<feature type="compositionally biased region" description="Polar residues" evidence="2">
    <location>
        <begin position="33"/>
        <end position="43"/>
    </location>
</feature>
<gene>
    <name evidence="5" type="ORF">FJV41_27160</name>
</gene>
<evidence type="ECO:0000256" key="2">
    <source>
        <dbReference type="SAM" id="MobiDB-lite"/>
    </source>
</evidence>
<protein>
    <submittedName>
        <fullName evidence="5">DUF4476 domain-containing protein</fullName>
    </submittedName>
</protein>
<evidence type="ECO:0000313" key="6">
    <source>
        <dbReference type="Proteomes" id="UP000315369"/>
    </source>
</evidence>
<feature type="signal peptide" evidence="3">
    <location>
        <begin position="1"/>
        <end position="35"/>
    </location>
</feature>
<dbReference type="EMBL" id="VIFM01000124">
    <property type="protein sequence ID" value="TQF12807.1"/>
    <property type="molecule type" value="Genomic_DNA"/>
</dbReference>
<feature type="compositionally biased region" description="Polar residues" evidence="2">
    <location>
        <begin position="75"/>
        <end position="88"/>
    </location>
</feature>
<sequence>MRLGPSELSSTQTRTLPMKSLAIAVALLTAATSFAQTSPQVEKQQAPDATMEKFRPPPPGRPQPSQPSQPQYPPHNNSGPFVPPNSTGTLVVVSREDLAQRLERLERLLEDIEDRADRDSRNKVRKAQETLENVRRQVADAPLLATVMPRPPPPPPEPMVRPMGDGAFQRWYDAIARENFTDDKLRVLNTGLQNNYLLVSQVMRLMDRFSFNDDKINVLRAVRSRILDTENNYQLYNAFTFSSDKKRAQEILSQR</sequence>
<organism evidence="5 6">
    <name type="scientific">Myxococcus llanfairpwllgwyngyllgogerychwyrndrobwllllantysiliogogogochensis</name>
    <dbReference type="NCBI Taxonomy" id="2590453"/>
    <lineage>
        <taxon>Bacteria</taxon>
        <taxon>Pseudomonadati</taxon>
        <taxon>Myxococcota</taxon>
        <taxon>Myxococcia</taxon>
        <taxon>Myxococcales</taxon>
        <taxon>Cystobacterineae</taxon>
        <taxon>Myxococcaceae</taxon>
        <taxon>Myxococcus</taxon>
    </lineage>
</organism>
<feature type="chain" id="PRO_5022193490" evidence="3">
    <location>
        <begin position="36"/>
        <end position="255"/>
    </location>
</feature>
<dbReference type="OrthoDB" id="5523355at2"/>
<evidence type="ECO:0000256" key="3">
    <source>
        <dbReference type="SAM" id="SignalP"/>
    </source>
</evidence>
<evidence type="ECO:0000259" key="4">
    <source>
        <dbReference type="Pfam" id="PF14771"/>
    </source>
</evidence>
<feature type="compositionally biased region" description="Pro residues" evidence="2">
    <location>
        <begin position="56"/>
        <end position="73"/>
    </location>
</feature>
<dbReference type="Proteomes" id="UP000315369">
    <property type="component" value="Unassembled WGS sequence"/>
</dbReference>